<dbReference type="OrthoDB" id="9804743at2"/>
<accession>A0A2Z5TQ59</accession>
<proteinExistence type="predicted"/>
<dbReference type="RefSeq" id="WP_120172193.1">
    <property type="nucleotide sequence ID" value="NZ_AP018400.1"/>
</dbReference>
<protein>
    <submittedName>
        <fullName evidence="1">Transposase</fullName>
    </submittedName>
</protein>
<organism evidence="1 2">
    <name type="scientific">Streptococcus ruminantium</name>
    <dbReference type="NCBI Taxonomy" id="1917441"/>
    <lineage>
        <taxon>Bacteria</taxon>
        <taxon>Bacillati</taxon>
        <taxon>Bacillota</taxon>
        <taxon>Bacilli</taxon>
        <taxon>Lactobacillales</taxon>
        <taxon>Streptococcaceae</taxon>
        <taxon>Streptococcus</taxon>
    </lineage>
</organism>
<gene>
    <name evidence="1" type="ORF">SR187_8665</name>
</gene>
<name>A0A2Z5TQ59_9STRE</name>
<dbReference type="Proteomes" id="UP000269331">
    <property type="component" value="Chromosome"/>
</dbReference>
<dbReference type="KEGG" id="srq:SR187_8665"/>
<evidence type="ECO:0000313" key="2">
    <source>
        <dbReference type="Proteomes" id="UP000269331"/>
    </source>
</evidence>
<dbReference type="AlphaFoldDB" id="A0A2Z5TQ59"/>
<sequence length="120" mass="14164">MAERYRTVLKKFYITESQNQALDYFISYTGTRNFSSYARKMLFKKTPVVVTFDETAFDALIFSVRRIKNNLNQLSRIAEQSQDVQAVRAMIYSVQMIGKYETALLKYHKQKKERLLSKVD</sequence>
<dbReference type="GeneID" id="52230239"/>
<dbReference type="EMBL" id="AP018400">
    <property type="protein sequence ID" value="BBA93336.1"/>
    <property type="molecule type" value="Genomic_DNA"/>
</dbReference>
<evidence type="ECO:0000313" key="1">
    <source>
        <dbReference type="EMBL" id="BBA93336.1"/>
    </source>
</evidence>
<reference evidence="1 2" key="1">
    <citation type="journal article" date="2018" name="Genome Biol. Evol.">
        <title>Complete Genome Sequence of Streptococcus ruminantium sp. nov. GUT-187T (=DSM 104980T =JCM 31869T), the Type Strain of S. ruminantium, and Comparison with Genome Sequences of Streptococcus suis Strains.</title>
        <authorList>
            <person name="Tohya M."/>
            <person name="Sekizaki T."/>
            <person name="Miyoshi-Akiyama T."/>
        </authorList>
    </citation>
    <scope>NUCLEOTIDE SEQUENCE [LARGE SCALE GENOMIC DNA]</scope>
    <source>
        <strain evidence="1 2">GUT187T</strain>
    </source>
</reference>